<dbReference type="STRING" id="104452.A0A0L7K4T9"/>
<comment type="caution">
    <text evidence="5">The sequence shown here is derived from an EMBL/GenBank/DDBJ whole genome shotgun (WGS) entry which is preliminary data.</text>
</comment>
<dbReference type="SUPFAM" id="SSF53067">
    <property type="entry name" value="Actin-like ATPase domain"/>
    <property type="match status" value="1"/>
</dbReference>
<keyword evidence="2" id="KW-0808">Transferase</keyword>
<dbReference type="GO" id="GO:0006641">
    <property type="term" value="P:triglyceride metabolic process"/>
    <property type="evidence" value="ECO:0007669"/>
    <property type="project" value="TreeGrafter"/>
</dbReference>
<dbReference type="Pfam" id="PF00370">
    <property type="entry name" value="FGGY_N"/>
    <property type="match status" value="1"/>
</dbReference>
<evidence type="ECO:0000259" key="4">
    <source>
        <dbReference type="Pfam" id="PF00370"/>
    </source>
</evidence>
<organism evidence="5 6">
    <name type="scientific">Operophtera brumata</name>
    <name type="common">Winter moth</name>
    <name type="synonym">Phalaena brumata</name>
    <dbReference type="NCBI Taxonomy" id="104452"/>
    <lineage>
        <taxon>Eukaryota</taxon>
        <taxon>Metazoa</taxon>
        <taxon>Ecdysozoa</taxon>
        <taxon>Arthropoda</taxon>
        <taxon>Hexapoda</taxon>
        <taxon>Insecta</taxon>
        <taxon>Pterygota</taxon>
        <taxon>Neoptera</taxon>
        <taxon>Endopterygota</taxon>
        <taxon>Lepidoptera</taxon>
        <taxon>Glossata</taxon>
        <taxon>Ditrysia</taxon>
        <taxon>Geometroidea</taxon>
        <taxon>Geometridae</taxon>
        <taxon>Larentiinae</taxon>
        <taxon>Operophtera</taxon>
    </lineage>
</organism>
<keyword evidence="3 5" id="KW-0418">Kinase</keyword>
<dbReference type="Proteomes" id="UP000037510">
    <property type="component" value="Unassembled WGS sequence"/>
</dbReference>
<dbReference type="PANTHER" id="PTHR10196:SF68">
    <property type="entry name" value="GLYCEROL KINASE 5-RELATED"/>
    <property type="match status" value="1"/>
</dbReference>
<name>A0A0L7K4T9_OPEBR</name>
<feature type="domain" description="Carbohydrate kinase FGGY N-terminal" evidence="4">
    <location>
        <begin position="6"/>
        <end position="115"/>
    </location>
</feature>
<dbReference type="InterPro" id="IPR018484">
    <property type="entry name" value="FGGY_N"/>
</dbReference>
<evidence type="ECO:0000256" key="3">
    <source>
        <dbReference type="ARBA" id="ARBA00022777"/>
    </source>
</evidence>
<dbReference type="GO" id="GO:0005739">
    <property type="term" value="C:mitochondrion"/>
    <property type="evidence" value="ECO:0007669"/>
    <property type="project" value="TreeGrafter"/>
</dbReference>
<dbReference type="AlphaFoldDB" id="A0A0L7K4T9"/>
<sequence length="259" mass="29207">MEEQFILALDIGTSTIRSYIYNSRADVVGKAVDQVILHYPSAGCVEIDPEELWESVVAVVHNLSAGQISAMGISTQRGTFLTWSVESGEPFHRFITWKDLRADKLVKQWNRSFTWRVVRASSYVLYLLSRSKRFQAGSVLKFTNTQVVRASSYVLYLLSRSKRFQAGSVLKFTNTQVVRASSYVLYLLSRSKRFQAGSVLKFTNTQVVRASSYVLYLLSRSKRFQAGSVLKFTNTKVFVSEKLGLRLAISDLILGSGIL</sequence>
<evidence type="ECO:0000256" key="2">
    <source>
        <dbReference type="ARBA" id="ARBA00022679"/>
    </source>
</evidence>
<dbReference type="EMBL" id="JTDY01010339">
    <property type="protein sequence ID" value="KOB58237.1"/>
    <property type="molecule type" value="Genomic_DNA"/>
</dbReference>
<evidence type="ECO:0000256" key="1">
    <source>
        <dbReference type="ARBA" id="ARBA00009156"/>
    </source>
</evidence>
<dbReference type="GO" id="GO:0016301">
    <property type="term" value="F:kinase activity"/>
    <property type="evidence" value="ECO:0007669"/>
    <property type="project" value="UniProtKB-KW"/>
</dbReference>
<reference evidence="5 6" key="1">
    <citation type="journal article" date="2015" name="Genome Biol. Evol.">
        <title>The genome of winter moth (Operophtera brumata) provides a genomic perspective on sexual dimorphism and phenology.</title>
        <authorList>
            <person name="Derks M.F."/>
            <person name="Smit S."/>
            <person name="Salis L."/>
            <person name="Schijlen E."/>
            <person name="Bossers A."/>
            <person name="Mateman C."/>
            <person name="Pijl A.S."/>
            <person name="de Ridder D."/>
            <person name="Groenen M.A."/>
            <person name="Visser M.E."/>
            <person name="Megens H.J."/>
        </authorList>
    </citation>
    <scope>NUCLEOTIDE SEQUENCE [LARGE SCALE GENOMIC DNA]</scope>
    <source>
        <strain evidence="5">WM2013NL</strain>
        <tissue evidence="5">Head and thorax</tissue>
    </source>
</reference>
<gene>
    <name evidence="5" type="ORF">OBRU01_22045</name>
</gene>
<proteinExistence type="inferred from homology"/>
<dbReference type="GO" id="GO:0006071">
    <property type="term" value="P:glycerol metabolic process"/>
    <property type="evidence" value="ECO:0007669"/>
    <property type="project" value="TreeGrafter"/>
</dbReference>
<evidence type="ECO:0000313" key="6">
    <source>
        <dbReference type="Proteomes" id="UP000037510"/>
    </source>
</evidence>
<dbReference type="PANTHER" id="PTHR10196">
    <property type="entry name" value="SUGAR KINASE"/>
    <property type="match status" value="1"/>
</dbReference>
<protein>
    <submittedName>
        <fullName evidence="5">Putative glycerol kinase 5</fullName>
    </submittedName>
</protein>
<dbReference type="Gene3D" id="3.30.420.40">
    <property type="match status" value="1"/>
</dbReference>
<comment type="similarity">
    <text evidence="1">Belongs to the FGGY kinase family.</text>
</comment>
<dbReference type="GO" id="GO:0046167">
    <property type="term" value="P:glycerol-3-phosphate biosynthetic process"/>
    <property type="evidence" value="ECO:0007669"/>
    <property type="project" value="TreeGrafter"/>
</dbReference>
<dbReference type="InterPro" id="IPR043129">
    <property type="entry name" value="ATPase_NBD"/>
</dbReference>
<accession>A0A0L7K4T9</accession>
<evidence type="ECO:0000313" key="5">
    <source>
        <dbReference type="EMBL" id="KOB58237.1"/>
    </source>
</evidence>
<keyword evidence="6" id="KW-1185">Reference proteome</keyword>